<evidence type="ECO:0000256" key="2">
    <source>
        <dbReference type="SAM" id="SignalP"/>
    </source>
</evidence>
<dbReference type="EMBL" id="JBHSFP010000007">
    <property type="protein sequence ID" value="MFC4531708.1"/>
    <property type="molecule type" value="Genomic_DNA"/>
</dbReference>
<feature type="region of interest" description="Disordered" evidence="1">
    <location>
        <begin position="168"/>
        <end position="200"/>
    </location>
</feature>
<protein>
    <recommendedName>
        <fullName evidence="5">Lytic transglycosylase domain-containing protein</fullName>
    </recommendedName>
</protein>
<reference evidence="4" key="1">
    <citation type="journal article" date="2019" name="Int. J. Syst. Evol. Microbiol.">
        <title>The Global Catalogue of Microorganisms (GCM) 10K type strain sequencing project: providing services to taxonomists for standard genome sequencing and annotation.</title>
        <authorList>
            <consortium name="The Broad Institute Genomics Platform"/>
            <consortium name="The Broad Institute Genome Sequencing Center for Infectious Disease"/>
            <person name="Wu L."/>
            <person name="Ma J."/>
        </authorList>
    </citation>
    <scope>NUCLEOTIDE SEQUENCE [LARGE SCALE GENOMIC DNA]</scope>
    <source>
        <strain evidence="4">CGMCC 4.7132</strain>
    </source>
</reference>
<evidence type="ECO:0000313" key="3">
    <source>
        <dbReference type="EMBL" id="MFC4531708.1"/>
    </source>
</evidence>
<feature type="compositionally biased region" description="Polar residues" evidence="1">
    <location>
        <begin position="38"/>
        <end position="71"/>
    </location>
</feature>
<dbReference type="RefSeq" id="WP_380840370.1">
    <property type="nucleotide sequence ID" value="NZ_JBHSFP010000007.1"/>
</dbReference>
<keyword evidence="2" id="KW-0732">Signal</keyword>
<feature type="signal peptide" evidence="2">
    <location>
        <begin position="1"/>
        <end position="31"/>
    </location>
</feature>
<evidence type="ECO:0000313" key="4">
    <source>
        <dbReference type="Proteomes" id="UP001596004"/>
    </source>
</evidence>
<dbReference type="InterPro" id="IPR023346">
    <property type="entry name" value="Lysozyme-like_dom_sf"/>
</dbReference>
<feature type="region of interest" description="Disordered" evidence="1">
    <location>
        <begin position="31"/>
        <end position="88"/>
    </location>
</feature>
<comment type="caution">
    <text evidence="3">The sequence shown here is derived from an EMBL/GenBank/DDBJ whole genome shotgun (WGS) entry which is preliminary data.</text>
</comment>
<accession>A0ABV9CF74</accession>
<dbReference type="Gene3D" id="1.10.530.10">
    <property type="match status" value="1"/>
</dbReference>
<dbReference type="SUPFAM" id="SSF53955">
    <property type="entry name" value="Lysozyme-like"/>
    <property type="match status" value="1"/>
</dbReference>
<organism evidence="3 4">
    <name type="scientific">Sphaerisporangium dianthi</name>
    <dbReference type="NCBI Taxonomy" id="1436120"/>
    <lineage>
        <taxon>Bacteria</taxon>
        <taxon>Bacillati</taxon>
        <taxon>Actinomycetota</taxon>
        <taxon>Actinomycetes</taxon>
        <taxon>Streptosporangiales</taxon>
        <taxon>Streptosporangiaceae</taxon>
        <taxon>Sphaerisporangium</taxon>
    </lineage>
</organism>
<feature type="chain" id="PRO_5046713382" description="Lytic transglycosylase domain-containing protein" evidence="2">
    <location>
        <begin position="32"/>
        <end position="301"/>
    </location>
</feature>
<sequence>MDSNRAFRGAVAAVIAAAVLNGTAAAAQAIAEPEAASGSPTADTAEQSTPLTETAEQSTPLTETAEQSTPLTEAAEPASTAHGGIRPRNTATAVWSGDTLWSAARSRVPVWTRAGLAATVAGAFDAARTREITQTRKAVKAAKAHKRAPSAKEAGTAERAASTARAVRAASGTARKGAVVHRGTWRTSARPNTRVWAPTTPKGRNKAIAYRLLTQRAWPVNQFRCLDSLWTRESNWNHRAQNPSSGAYGIPQALPGRKMVGIGHDWRVNPATQIRWGLKYIKGRYGSPCGAWGHFRSHNWY</sequence>
<evidence type="ECO:0000256" key="1">
    <source>
        <dbReference type="SAM" id="MobiDB-lite"/>
    </source>
</evidence>
<evidence type="ECO:0008006" key="5">
    <source>
        <dbReference type="Google" id="ProtNLM"/>
    </source>
</evidence>
<name>A0ABV9CF74_9ACTN</name>
<feature type="region of interest" description="Disordered" evidence="1">
    <location>
        <begin position="141"/>
        <end position="160"/>
    </location>
</feature>
<dbReference type="Proteomes" id="UP001596004">
    <property type="component" value="Unassembled WGS sequence"/>
</dbReference>
<keyword evidence="4" id="KW-1185">Reference proteome</keyword>
<proteinExistence type="predicted"/>
<gene>
    <name evidence="3" type="ORF">ACFO60_13105</name>
</gene>